<evidence type="ECO:0000313" key="2">
    <source>
        <dbReference type="Proteomes" id="UP000739411"/>
    </source>
</evidence>
<dbReference type="EMBL" id="JADJMS010000047">
    <property type="protein sequence ID" value="MBK7417041.1"/>
    <property type="molecule type" value="Genomic_DNA"/>
</dbReference>
<organism evidence="1 2">
    <name type="scientific">Candidatus Dechloromonas phosphorivorans</name>
    <dbReference type="NCBI Taxonomy" id="2899244"/>
    <lineage>
        <taxon>Bacteria</taxon>
        <taxon>Pseudomonadati</taxon>
        <taxon>Pseudomonadota</taxon>
        <taxon>Betaproteobacteria</taxon>
        <taxon>Rhodocyclales</taxon>
        <taxon>Azonexaceae</taxon>
        <taxon>Dechloromonas</taxon>
    </lineage>
</organism>
<dbReference type="AlphaFoldDB" id="A0A935KE57"/>
<protein>
    <submittedName>
        <fullName evidence="1">Uncharacterized protein</fullName>
    </submittedName>
</protein>
<gene>
    <name evidence="1" type="ORF">IPJ38_19995</name>
</gene>
<reference evidence="1 2" key="1">
    <citation type="submission" date="2020-10" db="EMBL/GenBank/DDBJ databases">
        <title>Connecting structure to function with the recovery of over 1000 high-quality activated sludge metagenome-assembled genomes encoding full-length rRNA genes using long-read sequencing.</title>
        <authorList>
            <person name="Singleton C.M."/>
            <person name="Petriglieri F."/>
            <person name="Kristensen J.M."/>
            <person name="Kirkegaard R.H."/>
            <person name="Michaelsen T.Y."/>
            <person name="Andersen M.H."/>
            <person name="Karst S.M."/>
            <person name="Dueholm M.S."/>
            <person name="Nielsen P.H."/>
            <person name="Albertsen M."/>
        </authorList>
    </citation>
    <scope>NUCLEOTIDE SEQUENCE [LARGE SCALE GENOMIC DNA]</scope>
    <source>
        <strain evidence="1">EsbW_18-Q3-R4-48_BATAC.463</strain>
    </source>
</reference>
<dbReference type="Proteomes" id="UP000739411">
    <property type="component" value="Unassembled WGS sequence"/>
</dbReference>
<accession>A0A935KE57</accession>
<name>A0A935KE57_9RHOO</name>
<sequence>MADLLDKISNDLDLPKALLESALGSAGHKFRKIILKRNGGKRVAIQPAAELKPTRVD</sequence>
<evidence type="ECO:0000313" key="1">
    <source>
        <dbReference type="EMBL" id="MBK7417041.1"/>
    </source>
</evidence>
<proteinExistence type="predicted"/>
<comment type="caution">
    <text evidence="1">The sequence shown here is derived from an EMBL/GenBank/DDBJ whole genome shotgun (WGS) entry which is preliminary data.</text>
</comment>